<evidence type="ECO:0000313" key="2">
    <source>
        <dbReference type="EMBL" id="CCI84582.1"/>
    </source>
</evidence>
<reference evidence="2 3" key="1">
    <citation type="submission" date="2012-06" db="EMBL/GenBank/DDBJ databases">
        <title>Draft Genome Sequence of Lactobacillus pasteurii CRBIP 24.76T.</title>
        <authorList>
            <person name="Cousin S."/>
            <person name="Bouchier C."/>
            <person name="Loux V."/>
            <person name="Ma L."/>
            <person name="Creno S."/>
            <person name="Bizet C."/>
            <person name="Clermont D."/>
        </authorList>
    </citation>
    <scope>NUCLEOTIDE SEQUENCE [LARGE SCALE GENOMIC DNA]</scope>
    <source>
        <strain evidence="3">CRBIP 24.76T</strain>
    </source>
</reference>
<keyword evidence="3" id="KW-1185">Reference proteome</keyword>
<protein>
    <submittedName>
        <fullName evidence="2">Uncharacterized protein</fullName>
    </submittedName>
</protein>
<dbReference type="STRING" id="1423790.BN53_00405"/>
<dbReference type="AlphaFoldDB" id="I7IYM1"/>
<feature type="region of interest" description="Disordered" evidence="1">
    <location>
        <begin position="1"/>
        <end position="34"/>
    </location>
</feature>
<gene>
    <name evidence="2" type="ORF">BN53_00405</name>
</gene>
<evidence type="ECO:0000313" key="3">
    <source>
        <dbReference type="Proteomes" id="UP000009311"/>
    </source>
</evidence>
<dbReference type="Proteomes" id="UP000009311">
    <property type="component" value="Unassembled WGS sequence"/>
</dbReference>
<organism evidence="2 3">
    <name type="scientific">Lactobacillus pasteurii DSM 23907 = CRBIP 24.76</name>
    <dbReference type="NCBI Taxonomy" id="1423790"/>
    <lineage>
        <taxon>Bacteria</taxon>
        <taxon>Bacillati</taxon>
        <taxon>Bacillota</taxon>
        <taxon>Bacilli</taxon>
        <taxon>Lactobacillales</taxon>
        <taxon>Lactobacillaceae</taxon>
        <taxon>Lactobacillus</taxon>
    </lineage>
</organism>
<comment type="caution">
    <text evidence="2">The sequence shown here is derived from an EMBL/GenBank/DDBJ whole genome shotgun (WGS) entry which is preliminary data.</text>
</comment>
<evidence type="ECO:0000256" key="1">
    <source>
        <dbReference type="SAM" id="MobiDB-lite"/>
    </source>
</evidence>
<sequence length="34" mass="3778">MNHDGFIDLPETEAVSGVPFDDAPQEMNIPRDGY</sequence>
<proteinExistence type="predicted"/>
<name>I7IYM1_9LACO</name>
<accession>I7IYM1</accession>
<dbReference type="EMBL" id="CAKD01000006">
    <property type="protein sequence ID" value="CCI84582.1"/>
    <property type="molecule type" value="Genomic_DNA"/>
</dbReference>